<name>A0ABR6NHQ0_9SPHN</name>
<organism evidence="1 2">
    <name type="scientific">Sphingobium lignivorans</name>
    <dbReference type="NCBI Taxonomy" id="2735886"/>
    <lineage>
        <taxon>Bacteria</taxon>
        <taxon>Pseudomonadati</taxon>
        <taxon>Pseudomonadota</taxon>
        <taxon>Alphaproteobacteria</taxon>
        <taxon>Sphingomonadales</taxon>
        <taxon>Sphingomonadaceae</taxon>
        <taxon>Sphingobium</taxon>
    </lineage>
</organism>
<proteinExistence type="predicted"/>
<dbReference type="SUPFAM" id="SSF75005">
    <property type="entry name" value="Arabinanase/levansucrase/invertase"/>
    <property type="match status" value="2"/>
</dbReference>
<dbReference type="EMBL" id="JACHKA010000001">
    <property type="protein sequence ID" value="MBB5986791.1"/>
    <property type="molecule type" value="Genomic_DNA"/>
</dbReference>
<sequence length="314" mass="34673">MKISAVTAERLGNRPIIYPDMPGLEGELGNNIDGPSVIKAPSWLKNPLGKYYMYFGHHRGGYIRLAYADHPEGPWTVYKAGTLRLEQTSALHHIASPDAVVDEENKRIVLYYHGATEMPGGDYGGRPYAQRSFVATSSDGLNFTAASGAFGAPYIRVFDYKGAYYGLGMADKATAYPTWLRSGQFFRSSSFLPPFEAGPRILDEMRHAGVTRIGDTLHIFYTNVGDSPERIFHSSVDLRSDWSEWTASTPIEVLRPERPYEGADLPLVSSRGGMASGFEHALRDPGVLNDDGRIYLYYSVAGEKGIAVARVTFK</sequence>
<dbReference type="RefSeq" id="WP_184154692.1">
    <property type="nucleotide sequence ID" value="NZ_JACHKA010000001.1"/>
</dbReference>
<reference evidence="1 2" key="1">
    <citation type="submission" date="2020-08" db="EMBL/GenBank/DDBJ databases">
        <title>Exploring microbial biodiversity for novel pathways involved in the catabolism of aromatic compounds derived from lignin.</title>
        <authorList>
            <person name="Elkins J."/>
        </authorList>
    </citation>
    <scope>NUCLEOTIDE SEQUENCE [LARGE SCALE GENOMIC DNA]</scope>
    <source>
        <strain evidence="1 2">B1D3A</strain>
    </source>
</reference>
<dbReference type="Gene3D" id="2.115.10.20">
    <property type="entry name" value="Glycosyl hydrolase domain, family 43"/>
    <property type="match status" value="2"/>
</dbReference>
<accession>A0ABR6NHQ0</accession>
<comment type="caution">
    <text evidence="1">The sequence shown here is derived from an EMBL/GenBank/DDBJ whole genome shotgun (WGS) entry which is preliminary data.</text>
</comment>
<gene>
    <name evidence="1" type="ORF">HNP60_002765</name>
</gene>
<dbReference type="Proteomes" id="UP001138540">
    <property type="component" value="Unassembled WGS sequence"/>
</dbReference>
<dbReference type="InterPro" id="IPR023296">
    <property type="entry name" value="Glyco_hydro_beta-prop_sf"/>
</dbReference>
<evidence type="ECO:0000313" key="1">
    <source>
        <dbReference type="EMBL" id="MBB5986791.1"/>
    </source>
</evidence>
<keyword evidence="2" id="KW-1185">Reference proteome</keyword>
<protein>
    <submittedName>
        <fullName evidence="1">Uncharacterized protein</fullName>
    </submittedName>
</protein>
<evidence type="ECO:0000313" key="2">
    <source>
        <dbReference type="Proteomes" id="UP001138540"/>
    </source>
</evidence>